<evidence type="ECO:0000256" key="1">
    <source>
        <dbReference type="ARBA" id="ARBA00010057"/>
    </source>
</evidence>
<dbReference type="Gene3D" id="2.60.40.780">
    <property type="entry name" value="von Hippel-Lindau disease tumour suppressor, beta domain"/>
    <property type="match status" value="1"/>
</dbReference>
<organism evidence="4 5">
    <name type="scientific">Prosthecobacter fusiformis</name>
    <dbReference type="NCBI Taxonomy" id="48464"/>
    <lineage>
        <taxon>Bacteria</taxon>
        <taxon>Pseudomonadati</taxon>
        <taxon>Verrucomicrobiota</taxon>
        <taxon>Verrucomicrobiia</taxon>
        <taxon>Verrucomicrobiales</taxon>
        <taxon>Verrucomicrobiaceae</taxon>
        <taxon>Prosthecobacter</taxon>
    </lineage>
</organism>
<keyword evidence="2" id="KW-0732">Signal</keyword>
<accession>A0A4R7SP07</accession>
<sequence>MKLSILGLSISLVLTTCLPLMAAPAHPAEGKGIRSENGDIESLITFHNRSSESVKIYWLDYAGKRVLYKTLQSQEALAQITFLTHPWLITDTDGNAWHLYYADAQPRIIEIIAPAVR</sequence>
<feature type="signal peptide" evidence="2">
    <location>
        <begin position="1"/>
        <end position="22"/>
    </location>
</feature>
<dbReference type="InterPro" id="IPR036208">
    <property type="entry name" value="VHL_sf"/>
</dbReference>
<keyword evidence="5" id="KW-1185">Reference proteome</keyword>
<evidence type="ECO:0000313" key="5">
    <source>
        <dbReference type="Proteomes" id="UP000295662"/>
    </source>
</evidence>
<dbReference type="Pfam" id="PF01847">
    <property type="entry name" value="VHL"/>
    <property type="match status" value="1"/>
</dbReference>
<dbReference type="OrthoDB" id="9792407at2"/>
<name>A0A4R7SP07_9BACT</name>
<comment type="similarity">
    <text evidence="1">Belongs to the VHL family.</text>
</comment>
<dbReference type="InterPro" id="IPR022772">
    <property type="entry name" value="VHL_tumour_suppress_b/a_dom"/>
</dbReference>
<dbReference type="CDD" id="cd05468">
    <property type="entry name" value="pVHL"/>
    <property type="match status" value="1"/>
</dbReference>
<evidence type="ECO:0000259" key="3">
    <source>
        <dbReference type="Pfam" id="PF01847"/>
    </source>
</evidence>
<dbReference type="SUPFAM" id="SSF49468">
    <property type="entry name" value="VHL"/>
    <property type="match status" value="1"/>
</dbReference>
<dbReference type="EMBL" id="SOCA01000001">
    <property type="protein sequence ID" value="TDU80711.1"/>
    <property type="molecule type" value="Genomic_DNA"/>
</dbReference>
<dbReference type="InterPro" id="IPR024053">
    <property type="entry name" value="VHL_beta_dom"/>
</dbReference>
<dbReference type="Proteomes" id="UP000295662">
    <property type="component" value="Unassembled WGS sequence"/>
</dbReference>
<protein>
    <submittedName>
        <fullName evidence="4">von Hippel-Lindau disease tumor suppressor protein</fullName>
    </submittedName>
</protein>
<feature type="domain" description="von Hippel-Lindau disease tumour suppressor beta" evidence="3">
    <location>
        <begin position="33"/>
        <end position="95"/>
    </location>
</feature>
<dbReference type="AlphaFoldDB" id="A0A4R7SP07"/>
<proteinExistence type="inferred from homology"/>
<feature type="chain" id="PRO_5020828109" evidence="2">
    <location>
        <begin position="23"/>
        <end position="117"/>
    </location>
</feature>
<reference evidence="4 5" key="1">
    <citation type="submission" date="2019-03" db="EMBL/GenBank/DDBJ databases">
        <title>Genomic Encyclopedia of Archaeal and Bacterial Type Strains, Phase II (KMG-II): from individual species to whole genera.</title>
        <authorList>
            <person name="Goeker M."/>
        </authorList>
    </citation>
    <scope>NUCLEOTIDE SEQUENCE [LARGE SCALE GENOMIC DNA]</scope>
    <source>
        <strain evidence="4 5">ATCC 25309</strain>
    </source>
</reference>
<dbReference type="InterPro" id="IPR037140">
    <property type="entry name" value="VHL_beta_dom_sf"/>
</dbReference>
<evidence type="ECO:0000256" key="2">
    <source>
        <dbReference type="SAM" id="SignalP"/>
    </source>
</evidence>
<gene>
    <name evidence="4" type="ORF">EI77_00008</name>
</gene>
<dbReference type="RefSeq" id="WP_133792716.1">
    <property type="nucleotide sequence ID" value="NZ_SOCA01000001.1"/>
</dbReference>
<comment type="caution">
    <text evidence="4">The sequence shown here is derived from an EMBL/GenBank/DDBJ whole genome shotgun (WGS) entry which is preliminary data.</text>
</comment>
<evidence type="ECO:0000313" key="4">
    <source>
        <dbReference type="EMBL" id="TDU80711.1"/>
    </source>
</evidence>